<evidence type="ECO:0000259" key="1">
    <source>
        <dbReference type="PROSITE" id="PS51352"/>
    </source>
</evidence>
<feature type="domain" description="Thioredoxin" evidence="1">
    <location>
        <begin position="36"/>
        <end position="181"/>
    </location>
</feature>
<dbReference type="Proteomes" id="UP000199138">
    <property type="component" value="Unassembled WGS sequence"/>
</dbReference>
<dbReference type="SUPFAM" id="SSF52833">
    <property type="entry name" value="Thioredoxin-like"/>
    <property type="match status" value="1"/>
</dbReference>
<dbReference type="InterPro" id="IPR013766">
    <property type="entry name" value="Thioredoxin_domain"/>
</dbReference>
<accession>A0A1I7FR56</accession>
<protein>
    <submittedName>
        <fullName evidence="2">AhpC/TSA family protein</fullName>
    </submittedName>
</protein>
<organism evidence="2 3">
    <name type="scientific">Pustulibacterium marinum</name>
    <dbReference type="NCBI Taxonomy" id="1224947"/>
    <lineage>
        <taxon>Bacteria</taxon>
        <taxon>Pseudomonadati</taxon>
        <taxon>Bacteroidota</taxon>
        <taxon>Flavobacteriia</taxon>
        <taxon>Flavobacteriales</taxon>
        <taxon>Flavobacteriaceae</taxon>
        <taxon>Pustulibacterium</taxon>
    </lineage>
</organism>
<dbReference type="RefSeq" id="WP_093023745.1">
    <property type="nucleotide sequence ID" value="NZ_FPBK01000002.1"/>
</dbReference>
<dbReference type="AlphaFoldDB" id="A0A1I7FR56"/>
<evidence type="ECO:0000313" key="2">
    <source>
        <dbReference type="EMBL" id="SFU38653.1"/>
    </source>
</evidence>
<dbReference type="CDD" id="cd02966">
    <property type="entry name" value="TlpA_like_family"/>
    <property type="match status" value="1"/>
</dbReference>
<reference evidence="2 3" key="1">
    <citation type="submission" date="2016-10" db="EMBL/GenBank/DDBJ databases">
        <authorList>
            <person name="de Groot N.N."/>
        </authorList>
    </citation>
    <scope>NUCLEOTIDE SEQUENCE [LARGE SCALE GENOMIC DNA]</scope>
    <source>
        <strain evidence="2 3">CGMCC 1.12333</strain>
    </source>
</reference>
<dbReference type="EMBL" id="FPBK01000002">
    <property type="protein sequence ID" value="SFU38653.1"/>
    <property type="molecule type" value="Genomic_DNA"/>
</dbReference>
<proteinExistence type="predicted"/>
<dbReference type="PROSITE" id="PS51352">
    <property type="entry name" value="THIOREDOXIN_2"/>
    <property type="match status" value="1"/>
</dbReference>
<dbReference type="GO" id="GO:0016491">
    <property type="term" value="F:oxidoreductase activity"/>
    <property type="evidence" value="ECO:0007669"/>
    <property type="project" value="InterPro"/>
</dbReference>
<dbReference type="InterPro" id="IPR036249">
    <property type="entry name" value="Thioredoxin-like_sf"/>
</dbReference>
<sequence>MKKKTFLNLLLILFVLSFFVTPLGRESKILLIRAFAKSPDIQPNSTEKVDFDWKLKEKDNTQYNFEKSKGNVVFVNFWATWRLTSIAELKNTEALYDDYKDKVDFYIITNELPQPVDSLKQARNYHFQESYLIMNEKMPFDAEVVPSGYIIDKKGNVVAKSEGTTNWNTEEVRNLLDKLIAE</sequence>
<dbReference type="STRING" id="1224947.SAMN05216480_102142"/>
<gene>
    <name evidence="2" type="ORF">SAMN05216480_102142</name>
</gene>
<name>A0A1I7FR56_9FLAO</name>
<dbReference type="OrthoDB" id="9815205at2"/>
<dbReference type="Pfam" id="PF08534">
    <property type="entry name" value="Redoxin"/>
    <property type="match status" value="1"/>
</dbReference>
<dbReference type="Gene3D" id="3.40.30.10">
    <property type="entry name" value="Glutaredoxin"/>
    <property type="match status" value="1"/>
</dbReference>
<keyword evidence="3" id="KW-1185">Reference proteome</keyword>
<dbReference type="PANTHER" id="PTHR42852">
    <property type="entry name" value="THIOL:DISULFIDE INTERCHANGE PROTEIN DSBE"/>
    <property type="match status" value="1"/>
</dbReference>
<evidence type="ECO:0000313" key="3">
    <source>
        <dbReference type="Proteomes" id="UP000199138"/>
    </source>
</evidence>
<dbReference type="InterPro" id="IPR050553">
    <property type="entry name" value="Thioredoxin_ResA/DsbE_sf"/>
</dbReference>
<dbReference type="InterPro" id="IPR013740">
    <property type="entry name" value="Redoxin"/>
</dbReference>
<dbReference type="PANTHER" id="PTHR42852:SF17">
    <property type="entry name" value="THIOREDOXIN-LIKE PROTEIN HI_1115"/>
    <property type="match status" value="1"/>
</dbReference>